<keyword evidence="5 10" id="KW-0418">Kinase</keyword>
<dbReference type="PANTHER" id="PTHR12358">
    <property type="entry name" value="SPHINGOSINE KINASE"/>
    <property type="match status" value="1"/>
</dbReference>
<evidence type="ECO:0000256" key="8">
    <source>
        <dbReference type="ARBA" id="ARBA00023264"/>
    </source>
</evidence>
<dbReference type="EMBL" id="JAPTMY010000010">
    <property type="protein sequence ID" value="MCZ0857618.1"/>
    <property type="molecule type" value="Genomic_DNA"/>
</dbReference>
<keyword evidence="8" id="KW-1208">Phospholipid metabolism</keyword>
<proteinExistence type="inferred from homology"/>
<keyword evidence="7" id="KW-0594">Phospholipid biosynthesis</keyword>
<dbReference type="GO" id="GO:0016301">
    <property type="term" value="F:kinase activity"/>
    <property type="evidence" value="ECO:0007669"/>
    <property type="project" value="UniProtKB-KW"/>
</dbReference>
<evidence type="ECO:0000256" key="5">
    <source>
        <dbReference type="ARBA" id="ARBA00022777"/>
    </source>
</evidence>
<comment type="caution">
    <text evidence="10">The sequence shown here is derived from an EMBL/GenBank/DDBJ whole genome shotgun (WGS) entry which is preliminary data.</text>
</comment>
<dbReference type="SUPFAM" id="SSF111331">
    <property type="entry name" value="NAD kinase/diacylglycerol kinase-like"/>
    <property type="match status" value="1"/>
</dbReference>
<dbReference type="PROSITE" id="PS50146">
    <property type="entry name" value="DAGK"/>
    <property type="match status" value="1"/>
</dbReference>
<evidence type="ECO:0000313" key="10">
    <source>
        <dbReference type="EMBL" id="MCZ0857618.1"/>
    </source>
</evidence>
<dbReference type="InterPro" id="IPR017438">
    <property type="entry name" value="ATP-NAD_kinase_N"/>
</dbReference>
<evidence type="ECO:0000256" key="2">
    <source>
        <dbReference type="ARBA" id="ARBA00005983"/>
    </source>
</evidence>
<evidence type="ECO:0000256" key="4">
    <source>
        <dbReference type="ARBA" id="ARBA00022741"/>
    </source>
</evidence>
<keyword evidence="11" id="KW-1185">Reference proteome</keyword>
<gene>
    <name evidence="10" type="ORF">OHJ16_06125</name>
</gene>
<dbReference type="PANTHER" id="PTHR12358:SF106">
    <property type="entry name" value="LIPID KINASE YEGS"/>
    <property type="match status" value="1"/>
</dbReference>
<protein>
    <submittedName>
        <fullName evidence="10">Diacylglycerol kinase family protein</fullName>
    </submittedName>
</protein>
<keyword evidence="7" id="KW-0443">Lipid metabolism</keyword>
<dbReference type="InterPro" id="IPR001206">
    <property type="entry name" value="Diacylglycerol_kinase_cat_dom"/>
</dbReference>
<evidence type="ECO:0000313" key="11">
    <source>
        <dbReference type="Proteomes" id="UP001072034"/>
    </source>
</evidence>
<evidence type="ECO:0000256" key="3">
    <source>
        <dbReference type="ARBA" id="ARBA00022679"/>
    </source>
</evidence>
<reference evidence="10" key="1">
    <citation type="submission" date="2022-10" db="EMBL/GenBank/DDBJ databases">
        <title>Genome sequence of Actinomyces israelii ATCC 10048.</title>
        <authorList>
            <person name="Watt R.M."/>
            <person name="Tong W.M."/>
        </authorList>
    </citation>
    <scope>NUCLEOTIDE SEQUENCE</scope>
    <source>
        <strain evidence="10">ATCC 10048</strain>
    </source>
</reference>
<dbReference type="Pfam" id="PF00781">
    <property type="entry name" value="DAGK_cat"/>
    <property type="match status" value="1"/>
</dbReference>
<dbReference type="RefSeq" id="WP_043559536.1">
    <property type="nucleotide sequence ID" value="NZ_JAPTMY010000010.1"/>
</dbReference>
<keyword evidence="3" id="KW-0808">Transferase</keyword>
<sequence length="315" mass="31954">MRIALVANPTSGRGRHGGAAHAAVTALVTAGHDVVVVHGSSYDESRANATALLEHDGGPDALVVVGGDGTVHLGLDVVATTHVPLGIVAVGTGNDIARHLGLPGRNVAAAVEVIDAALRGAGRIARLDAIHAARPDGSPVPAEHEWSLAVVSAGLDAAVNARANTLAWPSGEGRYLRAVVGELAGLAPYGYRLTTDSGTWEGAALLVAVANTRYIGGGMDLSPDADAADGLLDVLRLDPVGRLRLLGLLARLFSGAHLGDPAVRLERSRAVTIETLPPGAGLRTPPCPMADGEAIAGLPLRLEAVPGVVSVLLPR</sequence>
<keyword evidence="6" id="KW-0067">ATP-binding</keyword>
<evidence type="ECO:0000259" key="9">
    <source>
        <dbReference type="PROSITE" id="PS50146"/>
    </source>
</evidence>
<organism evidence="10 11">
    <name type="scientific">Actinomyces israelii</name>
    <dbReference type="NCBI Taxonomy" id="1659"/>
    <lineage>
        <taxon>Bacteria</taxon>
        <taxon>Bacillati</taxon>
        <taxon>Actinomycetota</taxon>
        <taxon>Actinomycetes</taxon>
        <taxon>Actinomycetales</taxon>
        <taxon>Actinomycetaceae</taxon>
        <taxon>Actinomyces</taxon>
    </lineage>
</organism>
<keyword evidence="4" id="KW-0547">Nucleotide-binding</keyword>
<accession>A0ABT4I7A4</accession>
<keyword evidence="7" id="KW-0444">Lipid biosynthesis</keyword>
<dbReference type="InterPro" id="IPR045540">
    <property type="entry name" value="YegS/DAGK_C"/>
</dbReference>
<name>A0ABT4I7A4_9ACTO</name>
<evidence type="ECO:0000256" key="1">
    <source>
        <dbReference type="ARBA" id="ARBA00001946"/>
    </source>
</evidence>
<feature type="domain" description="DAGKc" evidence="9">
    <location>
        <begin position="1"/>
        <end position="131"/>
    </location>
</feature>
<dbReference type="SMART" id="SM00046">
    <property type="entry name" value="DAGKc"/>
    <property type="match status" value="1"/>
</dbReference>
<dbReference type="Proteomes" id="UP001072034">
    <property type="component" value="Unassembled WGS sequence"/>
</dbReference>
<dbReference type="InterPro" id="IPR050187">
    <property type="entry name" value="Lipid_Phosphate_FormReg"/>
</dbReference>
<evidence type="ECO:0000256" key="6">
    <source>
        <dbReference type="ARBA" id="ARBA00022840"/>
    </source>
</evidence>
<evidence type="ECO:0000256" key="7">
    <source>
        <dbReference type="ARBA" id="ARBA00023209"/>
    </source>
</evidence>
<dbReference type="InterPro" id="IPR016064">
    <property type="entry name" value="NAD/diacylglycerol_kinase_sf"/>
</dbReference>
<dbReference type="Gene3D" id="2.60.200.40">
    <property type="match status" value="1"/>
</dbReference>
<dbReference type="Pfam" id="PF19279">
    <property type="entry name" value="YegS_C"/>
    <property type="match status" value="1"/>
</dbReference>
<comment type="cofactor">
    <cofactor evidence="1">
        <name>Mg(2+)</name>
        <dbReference type="ChEBI" id="CHEBI:18420"/>
    </cofactor>
</comment>
<comment type="similarity">
    <text evidence="2">Belongs to the diacylglycerol/lipid kinase family.</text>
</comment>
<dbReference type="Gene3D" id="3.40.50.10330">
    <property type="entry name" value="Probable inorganic polyphosphate/atp-NAD kinase, domain 1"/>
    <property type="match status" value="1"/>
</dbReference>